<name>A0ACC2XC66_9TREE</name>
<evidence type="ECO:0000313" key="2">
    <source>
        <dbReference type="Proteomes" id="UP001243375"/>
    </source>
</evidence>
<comment type="caution">
    <text evidence="1">The sequence shown here is derived from an EMBL/GenBank/DDBJ whole genome shotgun (WGS) entry which is preliminary data.</text>
</comment>
<sequence length="338" mass="36526">MVSTITEFLANEDDTVSVGQDLLKIEPGTEGASGSAPAAKEEKPAASKEDPPAKDDTKPDASVADKSEAKSPAQEQPKKQEAPKPAPAKSEKPAPKDTSKQAVEQKVAGSRNETRVKMSRMRTTIAKRLKQSQEVAASLTTFNEIDMSALMKFRTKYKDLILKEQGVKLGFMSAFAKASCLALKEIPAGNASLDGDSIIYRDYVDLSVAVATEKGLVTPIVRNAESMGLIEIEQAIAGLGKKVSWSDSCGLNGVTLADRHTGIDRHEITNWLWKTCPVVPLPSPTVGSLAPSSVHRCTYLSLCKLEHTANLLVIQLEHAASRHFGYSRHQGEACRCQR</sequence>
<reference evidence="1" key="1">
    <citation type="submission" date="2023-04" db="EMBL/GenBank/DDBJ databases">
        <title>Draft Genome sequencing of Naganishia species isolated from polar environments using Oxford Nanopore Technology.</title>
        <authorList>
            <person name="Leo P."/>
            <person name="Venkateswaran K."/>
        </authorList>
    </citation>
    <scope>NUCLEOTIDE SEQUENCE</scope>
    <source>
        <strain evidence="1">MNA-CCFEE 5425</strain>
    </source>
</reference>
<organism evidence="1 2">
    <name type="scientific">Naganishia vaughanmartiniae</name>
    <dbReference type="NCBI Taxonomy" id="1424756"/>
    <lineage>
        <taxon>Eukaryota</taxon>
        <taxon>Fungi</taxon>
        <taxon>Dikarya</taxon>
        <taxon>Basidiomycota</taxon>
        <taxon>Agaricomycotina</taxon>
        <taxon>Tremellomycetes</taxon>
        <taxon>Filobasidiales</taxon>
        <taxon>Filobasidiaceae</taxon>
        <taxon>Naganishia</taxon>
    </lineage>
</organism>
<gene>
    <name evidence="1" type="ORF">QFC22_002896</name>
</gene>
<keyword evidence="2" id="KW-1185">Reference proteome</keyword>
<proteinExistence type="predicted"/>
<dbReference type="EMBL" id="JASBWU010000006">
    <property type="protein sequence ID" value="KAJ9120960.1"/>
    <property type="molecule type" value="Genomic_DNA"/>
</dbReference>
<dbReference type="Proteomes" id="UP001243375">
    <property type="component" value="Unassembled WGS sequence"/>
</dbReference>
<protein>
    <submittedName>
        <fullName evidence="1">Uncharacterized protein</fullName>
    </submittedName>
</protein>
<accession>A0ACC2XC66</accession>
<evidence type="ECO:0000313" key="1">
    <source>
        <dbReference type="EMBL" id="KAJ9120960.1"/>
    </source>
</evidence>